<dbReference type="FunFam" id="3.30.70.270:FF:000020">
    <property type="entry name" value="Transposon Tf2-6 polyprotein-like Protein"/>
    <property type="match status" value="1"/>
</dbReference>
<feature type="non-terminal residue" evidence="4">
    <location>
        <position position="227"/>
    </location>
</feature>
<dbReference type="GO" id="GO:0003964">
    <property type="term" value="F:RNA-directed DNA polymerase activity"/>
    <property type="evidence" value="ECO:0007669"/>
    <property type="project" value="UniProtKB-EC"/>
</dbReference>
<accession>A0A368GIF8</accession>
<organism evidence="4 5">
    <name type="scientific">Ancylostoma caninum</name>
    <name type="common">Dog hookworm</name>
    <dbReference type="NCBI Taxonomy" id="29170"/>
    <lineage>
        <taxon>Eukaryota</taxon>
        <taxon>Metazoa</taxon>
        <taxon>Ecdysozoa</taxon>
        <taxon>Nematoda</taxon>
        <taxon>Chromadorea</taxon>
        <taxon>Rhabditida</taxon>
        <taxon>Rhabditina</taxon>
        <taxon>Rhabditomorpha</taxon>
        <taxon>Strongyloidea</taxon>
        <taxon>Ancylostomatidae</taxon>
        <taxon>Ancylostomatinae</taxon>
        <taxon>Ancylostoma</taxon>
    </lineage>
</organism>
<dbReference type="STRING" id="29170.A0A368GIF8"/>
<evidence type="ECO:0000313" key="5">
    <source>
        <dbReference type="Proteomes" id="UP000252519"/>
    </source>
</evidence>
<dbReference type="InterPro" id="IPR043502">
    <property type="entry name" value="DNA/RNA_pol_sf"/>
</dbReference>
<keyword evidence="5" id="KW-1185">Reference proteome</keyword>
<feature type="region of interest" description="Disordered" evidence="2">
    <location>
        <begin position="179"/>
        <end position="227"/>
    </location>
</feature>
<sequence length="227" mass="25418">MIFLGMVGFFRKFIPNFANTAEPLTWLTRKDNKFKWTEAQEAAFIELRDALLQKPILGYPDYDKPFHIFTDASTVAQAGALMQEYELNTKKFYAVAYCSRTLSDSERRWPAVQIEMGAIIYALRPASTLPTIPEEEQILAELPAAEMVGYDHPNPTAAEAQDKPEAEVVPTHRYNLLSKKSAATCVEQPDVQMEDDPLPKQKDDPIPSEQPSPPAPSENPSTSAQSQ</sequence>
<protein>
    <recommendedName>
        <fullName evidence="1">RNA-directed DNA polymerase</fullName>
        <ecNumber evidence="1">2.7.7.49</ecNumber>
    </recommendedName>
</protein>
<feature type="domain" description="Reverse transcriptase/retrotransposon-derived protein RNase H-like" evidence="3">
    <location>
        <begin position="36"/>
        <end position="124"/>
    </location>
</feature>
<dbReference type="EC" id="2.7.7.49" evidence="1"/>
<dbReference type="PANTHER" id="PTHR33064">
    <property type="entry name" value="POL PROTEIN"/>
    <property type="match status" value="1"/>
</dbReference>
<dbReference type="AlphaFoldDB" id="A0A368GIF8"/>
<reference evidence="4 5" key="1">
    <citation type="submission" date="2014-10" db="EMBL/GenBank/DDBJ databases">
        <title>Draft genome of the hookworm Ancylostoma caninum.</title>
        <authorList>
            <person name="Mitreva M."/>
        </authorList>
    </citation>
    <scope>NUCLEOTIDE SEQUENCE [LARGE SCALE GENOMIC DNA]</scope>
    <source>
        <strain evidence="4 5">Baltimore</strain>
    </source>
</reference>
<evidence type="ECO:0000256" key="2">
    <source>
        <dbReference type="SAM" id="MobiDB-lite"/>
    </source>
</evidence>
<dbReference type="OrthoDB" id="5862884at2759"/>
<evidence type="ECO:0000256" key="1">
    <source>
        <dbReference type="ARBA" id="ARBA00012493"/>
    </source>
</evidence>
<dbReference type="InterPro" id="IPR051320">
    <property type="entry name" value="Viral_Replic_Matur_Polypro"/>
</dbReference>
<dbReference type="Proteomes" id="UP000252519">
    <property type="component" value="Unassembled WGS sequence"/>
</dbReference>
<feature type="compositionally biased region" description="Low complexity" evidence="2">
    <location>
        <begin position="218"/>
        <end position="227"/>
    </location>
</feature>
<dbReference type="Gene3D" id="3.30.70.270">
    <property type="match status" value="1"/>
</dbReference>
<dbReference type="InterPro" id="IPR041577">
    <property type="entry name" value="RT_RNaseH_2"/>
</dbReference>
<dbReference type="SUPFAM" id="SSF56672">
    <property type="entry name" value="DNA/RNA polymerases"/>
    <property type="match status" value="1"/>
</dbReference>
<dbReference type="InterPro" id="IPR043128">
    <property type="entry name" value="Rev_trsase/Diguanyl_cyclase"/>
</dbReference>
<name>A0A368GIF8_ANCCA</name>
<dbReference type="Pfam" id="PF17919">
    <property type="entry name" value="RT_RNaseH_2"/>
    <property type="match status" value="1"/>
</dbReference>
<gene>
    <name evidence="4" type="ORF">ANCCAN_11248</name>
</gene>
<dbReference type="EMBL" id="JOJR01000180">
    <property type="protein sequence ID" value="RCN42765.1"/>
    <property type="molecule type" value="Genomic_DNA"/>
</dbReference>
<feature type="compositionally biased region" description="Pro residues" evidence="2">
    <location>
        <begin position="208"/>
        <end position="217"/>
    </location>
</feature>
<comment type="caution">
    <text evidence="4">The sequence shown here is derived from an EMBL/GenBank/DDBJ whole genome shotgun (WGS) entry which is preliminary data.</text>
</comment>
<evidence type="ECO:0000259" key="3">
    <source>
        <dbReference type="Pfam" id="PF17919"/>
    </source>
</evidence>
<proteinExistence type="predicted"/>
<dbReference type="PANTHER" id="PTHR33064:SF37">
    <property type="entry name" value="RIBONUCLEASE H"/>
    <property type="match status" value="1"/>
</dbReference>
<evidence type="ECO:0000313" key="4">
    <source>
        <dbReference type="EMBL" id="RCN42765.1"/>
    </source>
</evidence>